<evidence type="ECO:0000259" key="16">
    <source>
        <dbReference type="SMART" id="SM00962"/>
    </source>
</evidence>
<dbReference type="RefSeq" id="WP_135795390.1">
    <property type="nucleotide sequence ID" value="NZ_CP032096.1"/>
</dbReference>
<gene>
    <name evidence="17" type="primary">flhF</name>
    <name evidence="17" type="ORF">GHNINEIG_00741</name>
</gene>
<dbReference type="InterPro" id="IPR047040">
    <property type="entry name" value="FlhF__GTPase_dom"/>
</dbReference>
<keyword evidence="10" id="KW-0472">Membrane</keyword>
<organism evidence="17 18">
    <name type="scientific">Hydrogenovibrio crunogenus</name>
    <dbReference type="NCBI Taxonomy" id="39765"/>
    <lineage>
        <taxon>Bacteria</taxon>
        <taxon>Pseudomonadati</taxon>
        <taxon>Pseudomonadota</taxon>
        <taxon>Gammaproteobacteria</taxon>
        <taxon>Thiotrichales</taxon>
        <taxon>Piscirickettsiaceae</taxon>
        <taxon>Hydrogenovibrio</taxon>
    </lineage>
</organism>
<evidence type="ECO:0000256" key="14">
    <source>
        <dbReference type="SAM" id="MobiDB-lite"/>
    </source>
</evidence>
<name>A0A4P7NYF6_9GAMM</name>
<keyword evidence="8" id="KW-0653">Protein transport</keyword>
<evidence type="ECO:0000256" key="9">
    <source>
        <dbReference type="ARBA" id="ARBA00023134"/>
    </source>
</evidence>
<protein>
    <recommendedName>
        <fullName evidence="3 13">Flagellar biosynthesis protein FlhF</fullName>
    </recommendedName>
</protein>
<evidence type="ECO:0000256" key="8">
    <source>
        <dbReference type="ARBA" id="ARBA00022927"/>
    </source>
</evidence>
<feature type="region of interest" description="Disordered" evidence="14">
    <location>
        <begin position="53"/>
        <end position="72"/>
    </location>
</feature>
<dbReference type="Proteomes" id="UP000296201">
    <property type="component" value="Chromosome"/>
</dbReference>
<evidence type="ECO:0000256" key="1">
    <source>
        <dbReference type="ARBA" id="ARBA00004413"/>
    </source>
</evidence>
<dbReference type="GO" id="GO:0015031">
    <property type="term" value="P:protein transport"/>
    <property type="evidence" value="ECO:0007669"/>
    <property type="project" value="UniProtKB-KW"/>
</dbReference>
<dbReference type="GO" id="GO:0003924">
    <property type="term" value="F:GTPase activity"/>
    <property type="evidence" value="ECO:0007669"/>
    <property type="project" value="UniProtKB-UniRule"/>
</dbReference>
<dbReference type="CDD" id="cd17873">
    <property type="entry name" value="FlhF"/>
    <property type="match status" value="1"/>
</dbReference>
<keyword evidence="17" id="KW-0282">Flagellum</keyword>
<dbReference type="Pfam" id="PF00448">
    <property type="entry name" value="SRP54"/>
    <property type="match status" value="1"/>
</dbReference>
<keyword evidence="18" id="KW-1185">Reference proteome</keyword>
<comment type="subcellular location">
    <subcellularLocation>
        <location evidence="1">Cell membrane</location>
        <topology evidence="1">Peripheral membrane protein</topology>
        <orientation evidence="1">Cytoplasmic side</orientation>
    </subcellularLocation>
</comment>
<keyword evidence="7" id="KW-1005">Bacterial flagellum biogenesis</keyword>
<sequence>MKLKRYLAPNMRKAMILVRDELGDDAVIMSTRNTDDGVEVVAAIDPEAQQFKEEVPAQGQARSSYQSPEPDMQYSAGAAVQSNTEIAKMADELKAVKQMLENQLSGLAWNQTETQDPNKIHLIKRLVKLGIGWDLAQRLVSDINANNDQAWSEVLASIEAMLPVDEKDIIESGGIVALVGPTGVGKTTTIAKMASRFVMRNSSNQIALVTTDCYKIGAQAQLKTFADLMGVPVHVVNSEGEMYSLLSSLATKKLILIDTAGISQKDILLTQQLTKQKAGLNHIRNYLVMSAATQLSVMKDIVRSFEQVGLKGCILTKVDEALQLGNILTVLIENQLPLSYLSGGQRVPEDLEPVKARDLLDKAMVLGHQNQHLKEDEAFRMGMGKEISDAQ</sequence>
<keyword evidence="11" id="KW-1006">Bacterial flagellum protein export</keyword>
<evidence type="ECO:0000256" key="13">
    <source>
        <dbReference type="NCBIfam" id="TIGR03499"/>
    </source>
</evidence>
<reference evidence="17 18" key="1">
    <citation type="submission" date="2018-08" db="EMBL/GenBank/DDBJ databases">
        <title>Horizontal acquisition of hydrogen conversion ability and other habitat adaptations in Hydrogenovibrio crunogenus strains.</title>
        <authorList>
            <person name="Gonnella G."/>
            <person name="Adam N."/>
            <person name="Perner M."/>
        </authorList>
    </citation>
    <scope>NUCLEOTIDE SEQUENCE [LARGE SCALE GENOMIC DNA]</scope>
    <source>
        <strain evidence="17 18">SP-41</strain>
    </source>
</reference>
<evidence type="ECO:0000259" key="15">
    <source>
        <dbReference type="SMART" id="SM00382"/>
    </source>
</evidence>
<feature type="domain" description="SRP54-type proteins GTP-binding" evidence="16">
    <location>
        <begin position="173"/>
        <end position="365"/>
    </location>
</feature>
<evidence type="ECO:0000256" key="7">
    <source>
        <dbReference type="ARBA" id="ARBA00022795"/>
    </source>
</evidence>
<evidence type="ECO:0000313" key="17">
    <source>
        <dbReference type="EMBL" id="QBZ82706.1"/>
    </source>
</evidence>
<dbReference type="InterPro" id="IPR003593">
    <property type="entry name" value="AAA+_ATPase"/>
</dbReference>
<evidence type="ECO:0000256" key="6">
    <source>
        <dbReference type="ARBA" id="ARBA00022741"/>
    </source>
</evidence>
<dbReference type="InterPro" id="IPR027417">
    <property type="entry name" value="P-loop_NTPase"/>
</dbReference>
<dbReference type="FunFam" id="3.40.50.300:FF:000695">
    <property type="entry name" value="Flagellar biosynthesis regulator FlhF"/>
    <property type="match status" value="1"/>
</dbReference>
<keyword evidence="17" id="KW-0969">Cilium</keyword>
<comment type="similarity">
    <text evidence="2">Belongs to the GTP-binding SRP family.</text>
</comment>
<dbReference type="GO" id="GO:0044781">
    <property type="term" value="P:bacterial-type flagellum organization"/>
    <property type="evidence" value="ECO:0007669"/>
    <property type="project" value="UniProtKB-UniRule"/>
</dbReference>
<dbReference type="NCBIfam" id="TIGR03499">
    <property type="entry name" value="FlhF"/>
    <property type="match status" value="1"/>
</dbReference>
<evidence type="ECO:0000256" key="10">
    <source>
        <dbReference type="ARBA" id="ARBA00023136"/>
    </source>
</evidence>
<evidence type="ECO:0000256" key="3">
    <source>
        <dbReference type="ARBA" id="ARBA00014919"/>
    </source>
</evidence>
<evidence type="ECO:0000256" key="12">
    <source>
        <dbReference type="ARBA" id="ARBA00025337"/>
    </source>
</evidence>
<dbReference type="EMBL" id="CP032096">
    <property type="protein sequence ID" value="QBZ82706.1"/>
    <property type="molecule type" value="Genomic_DNA"/>
</dbReference>
<dbReference type="InterPro" id="IPR000897">
    <property type="entry name" value="SRP54_GTPase_dom"/>
</dbReference>
<proteinExistence type="inferred from homology"/>
<keyword evidence="4" id="KW-0813">Transport</keyword>
<dbReference type="PANTHER" id="PTHR43134">
    <property type="entry name" value="SIGNAL RECOGNITION PARTICLE RECEPTOR SUBUNIT ALPHA"/>
    <property type="match status" value="1"/>
</dbReference>
<dbReference type="GO" id="GO:0005047">
    <property type="term" value="F:signal recognition particle binding"/>
    <property type="evidence" value="ECO:0007669"/>
    <property type="project" value="TreeGrafter"/>
</dbReference>
<dbReference type="InterPro" id="IPR020006">
    <property type="entry name" value="FlhF"/>
</dbReference>
<keyword evidence="9" id="KW-0342">GTP-binding</keyword>
<dbReference type="GO" id="GO:0005525">
    <property type="term" value="F:GTP binding"/>
    <property type="evidence" value="ECO:0007669"/>
    <property type="project" value="UniProtKB-UniRule"/>
</dbReference>
<keyword evidence="5" id="KW-1003">Cell membrane</keyword>
<keyword evidence="17" id="KW-0966">Cell projection</keyword>
<evidence type="ECO:0000256" key="2">
    <source>
        <dbReference type="ARBA" id="ARBA00008531"/>
    </source>
</evidence>
<dbReference type="SMART" id="SM00962">
    <property type="entry name" value="SRP54"/>
    <property type="match status" value="1"/>
</dbReference>
<dbReference type="OrthoDB" id="9778554at2"/>
<accession>A0A4P7NYF6</accession>
<dbReference type="Gene3D" id="3.40.50.300">
    <property type="entry name" value="P-loop containing nucleotide triphosphate hydrolases"/>
    <property type="match status" value="1"/>
</dbReference>
<comment type="function">
    <text evidence="12">Necessary for flagellar biosynthesis. May be involved in translocation of the flagellum.</text>
</comment>
<dbReference type="SMART" id="SM00382">
    <property type="entry name" value="AAA"/>
    <property type="match status" value="1"/>
</dbReference>
<evidence type="ECO:0000256" key="5">
    <source>
        <dbReference type="ARBA" id="ARBA00022475"/>
    </source>
</evidence>
<dbReference type="GO" id="GO:0005886">
    <property type="term" value="C:plasma membrane"/>
    <property type="evidence" value="ECO:0007669"/>
    <property type="project" value="UniProtKB-SubCell"/>
</dbReference>
<dbReference type="AlphaFoldDB" id="A0A4P7NYF6"/>
<keyword evidence="6" id="KW-0547">Nucleotide-binding</keyword>
<evidence type="ECO:0000256" key="11">
    <source>
        <dbReference type="ARBA" id="ARBA00023225"/>
    </source>
</evidence>
<evidence type="ECO:0000256" key="4">
    <source>
        <dbReference type="ARBA" id="ARBA00022448"/>
    </source>
</evidence>
<evidence type="ECO:0000313" key="18">
    <source>
        <dbReference type="Proteomes" id="UP000296201"/>
    </source>
</evidence>
<feature type="domain" description="AAA+ ATPase" evidence="15">
    <location>
        <begin position="172"/>
        <end position="338"/>
    </location>
</feature>
<dbReference type="SUPFAM" id="SSF52540">
    <property type="entry name" value="P-loop containing nucleoside triphosphate hydrolases"/>
    <property type="match status" value="1"/>
</dbReference>
<dbReference type="GO" id="GO:0006614">
    <property type="term" value="P:SRP-dependent cotranslational protein targeting to membrane"/>
    <property type="evidence" value="ECO:0007669"/>
    <property type="project" value="UniProtKB-UniRule"/>
</dbReference>
<dbReference type="Gene3D" id="1.20.120.1380">
    <property type="entry name" value="Flagellar FlhF biosynthesis protein, N domain"/>
    <property type="match status" value="1"/>
</dbReference>
<dbReference type="PANTHER" id="PTHR43134:SF3">
    <property type="entry name" value="FLAGELLAR BIOSYNTHESIS PROTEIN FLHF"/>
    <property type="match status" value="1"/>
</dbReference>